<keyword evidence="2" id="KW-0460">Magnesium</keyword>
<reference evidence="4" key="1">
    <citation type="submission" date="2021-02" db="EMBL/GenBank/DDBJ databases">
        <authorList>
            <person name="Nowell W R."/>
        </authorList>
    </citation>
    <scope>NUCLEOTIDE SEQUENCE</scope>
</reference>
<dbReference type="GO" id="GO:0006096">
    <property type="term" value="P:glycolytic process"/>
    <property type="evidence" value="ECO:0007669"/>
    <property type="project" value="InterPro"/>
</dbReference>
<dbReference type="Gene3D" id="3.30.390.10">
    <property type="entry name" value="Enolase-like, N-terminal domain"/>
    <property type="match status" value="1"/>
</dbReference>
<dbReference type="GO" id="GO:0004634">
    <property type="term" value="F:phosphopyruvate hydratase activity"/>
    <property type="evidence" value="ECO:0007669"/>
    <property type="project" value="InterPro"/>
</dbReference>
<dbReference type="GO" id="GO:0000287">
    <property type="term" value="F:magnesium ion binding"/>
    <property type="evidence" value="ECO:0007669"/>
    <property type="project" value="InterPro"/>
</dbReference>
<feature type="domain" description="Enolase N-terminal" evidence="3">
    <location>
        <begin position="5"/>
        <end position="35"/>
    </location>
</feature>
<dbReference type="InterPro" id="IPR029017">
    <property type="entry name" value="Enolase-like_N"/>
</dbReference>
<dbReference type="GO" id="GO:0000015">
    <property type="term" value="C:phosphopyruvate hydratase complex"/>
    <property type="evidence" value="ECO:0007669"/>
    <property type="project" value="InterPro"/>
</dbReference>
<evidence type="ECO:0000256" key="2">
    <source>
        <dbReference type="ARBA" id="ARBA00022842"/>
    </source>
</evidence>
<name>A0A8S3I9R7_9BILA</name>
<dbReference type="AlphaFoldDB" id="A0A8S3I9R7"/>
<organism evidence="4 5">
    <name type="scientific">Rotaria magnacalcarata</name>
    <dbReference type="NCBI Taxonomy" id="392030"/>
    <lineage>
        <taxon>Eukaryota</taxon>
        <taxon>Metazoa</taxon>
        <taxon>Spiralia</taxon>
        <taxon>Gnathifera</taxon>
        <taxon>Rotifera</taxon>
        <taxon>Eurotatoria</taxon>
        <taxon>Bdelloidea</taxon>
        <taxon>Philodinida</taxon>
        <taxon>Philodinidae</taxon>
        <taxon>Rotaria</taxon>
    </lineage>
</organism>
<dbReference type="EMBL" id="CAJOBI010327935">
    <property type="protein sequence ID" value="CAF5194492.1"/>
    <property type="molecule type" value="Genomic_DNA"/>
</dbReference>
<dbReference type="PANTHER" id="PTHR11902">
    <property type="entry name" value="ENOLASE"/>
    <property type="match status" value="1"/>
</dbReference>
<sequence length="51" mass="5440">MFSIEKYGANAILGISIAVCKAGAAHSNVPLYQYIAKLSNSTIRLPVPSFN</sequence>
<protein>
    <recommendedName>
        <fullName evidence="1">Enolase</fullName>
    </recommendedName>
</protein>
<gene>
    <name evidence="4" type="ORF">SMN809_LOCUS73461</name>
</gene>
<dbReference type="InterPro" id="IPR020811">
    <property type="entry name" value="Enolase_N"/>
</dbReference>
<feature type="non-terminal residue" evidence="4">
    <location>
        <position position="1"/>
    </location>
</feature>
<evidence type="ECO:0000313" key="4">
    <source>
        <dbReference type="EMBL" id="CAF5194492.1"/>
    </source>
</evidence>
<dbReference type="Proteomes" id="UP000676336">
    <property type="component" value="Unassembled WGS sequence"/>
</dbReference>
<dbReference type="Pfam" id="PF03952">
    <property type="entry name" value="Enolase_N"/>
    <property type="match status" value="1"/>
</dbReference>
<comment type="caution">
    <text evidence="4">The sequence shown here is derived from an EMBL/GenBank/DDBJ whole genome shotgun (WGS) entry which is preliminary data.</text>
</comment>
<proteinExistence type="predicted"/>
<accession>A0A8S3I9R7</accession>
<dbReference type="InterPro" id="IPR000941">
    <property type="entry name" value="Enolase"/>
</dbReference>
<dbReference type="SUPFAM" id="SSF54826">
    <property type="entry name" value="Enolase N-terminal domain-like"/>
    <property type="match status" value="1"/>
</dbReference>
<evidence type="ECO:0000313" key="5">
    <source>
        <dbReference type="Proteomes" id="UP000676336"/>
    </source>
</evidence>
<evidence type="ECO:0000259" key="3">
    <source>
        <dbReference type="Pfam" id="PF03952"/>
    </source>
</evidence>
<evidence type="ECO:0000256" key="1">
    <source>
        <dbReference type="ARBA" id="ARBA00017068"/>
    </source>
</evidence>
<dbReference type="PANTHER" id="PTHR11902:SF1">
    <property type="entry name" value="ENOLASE"/>
    <property type="match status" value="1"/>
</dbReference>